<sequence>MASPLVKPLAFTALAGASGTGGYFGSKLLTSKNSHVQESKKKPVSVAELLSKHATKKLLDKSLTKTHSDWTTAWSNYKTKNNDSDPLKIGNWSTKKTQPDVPDEFLNRCDEESKKEVLDTSDPIYVNVLNWCTKDKEATKAPSAGSV</sequence>
<dbReference type="STRING" id="859194.MHF_1283"/>
<gene>
    <name evidence="2" type="ordered locus">MHF_1283</name>
</gene>
<dbReference type="EMBL" id="CP002808">
    <property type="protein sequence ID" value="AEG73519.1"/>
    <property type="molecule type" value="Genomic_DNA"/>
</dbReference>
<dbReference type="BioCyc" id="MHAE859194:G1GR7-1274-MONOMER"/>
<evidence type="ECO:0000313" key="3">
    <source>
        <dbReference type="Proteomes" id="UP000007952"/>
    </source>
</evidence>
<proteinExistence type="predicted"/>
<dbReference type="AlphaFoldDB" id="F6FFV1"/>
<accession>F6FFV1</accession>
<organism evidence="2 3">
    <name type="scientific">Mycoplasma haemofelis (strain Ohio2)</name>
    <dbReference type="NCBI Taxonomy" id="859194"/>
    <lineage>
        <taxon>Bacteria</taxon>
        <taxon>Bacillati</taxon>
        <taxon>Mycoplasmatota</taxon>
        <taxon>Mollicutes</taxon>
        <taxon>Mycoplasmataceae</taxon>
        <taxon>Mycoplasma</taxon>
    </lineage>
</organism>
<evidence type="ECO:0000313" key="2">
    <source>
        <dbReference type="EMBL" id="AEG73519.1"/>
    </source>
</evidence>
<evidence type="ECO:0000256" key="1">
    <source>
        <dbReference type="SAM" id="MobiDB-lite"/>
    </source>
</evidence>
<dbReference type="KEGG" id="mhf:MHF_1283"/>
<protein>
    <submittedName>
        <fullName evidence="2">Uncharacterized protein</fullName>
    </submittedName>
</protein>
<reference evidence="2 3" key="1">
    <citation type="journal article" date="2011" name="J. Bacteriol.">
        <title>Complete genome sequences of two hemotropic Mycoplasmas, Mycoplasma haemofelis strain Ohio2 and Mycoplasma suis strain Illinois.</title>
        <authorList>
            <person name="Messick J.B."/>
            <person name="Santos A.P."/>
            <person name="Guimaraes A.M."/>
        </authorList>
    </citation>
    <scope>NUCLEOTIDE SEQUENCE [LARGE SCALE GENOMIC DNA]</scope>
    <source>
        <strain evidence="2 3">Ohio2</strain>
    </source>
</reference>
<dbReference type="HOGENOM" id="CLU_149302_0_0_14"/>
<reference key="2">
    <citation type="submission" date="2011-05" db="EMBL/GenBank/DDBJ databases">
        <title>The Genome of Mycoplasma haemofelis Strain Ohio2, a pathogenic hemoplasma of the cat.</title>
        <authorList>
            <person name="Santos A.P."/>
            <person name="Guimaraes A.M.S."/>
            <person name="SanMiguel P.J."/>
            <person name="Martin S.W."/>
            <person name="Messick J.B."/>
        </authorList>
    </citation>
    <scope>NUCLEOTIDE SEQUENCE</scope>
    <source>
        <strain>Ohio2</strain>
    </source>
</reference>
<feature type="region of interest" description="Disordered" evidence="1">
    <location>
        <begin position="81"/>
        <end position="100"/>
    </location>
</feature>
<dbReference type="Proteomes" id="UP000007952">
    <property type="component" value="Chromosome"/>
</dbReference>
<name>F6FFV1_MYCHI</name>